<dbReference type="SUPFAM" id="SSF64518">
    <property type="entry name" value="Phase 1 flagellin"/>
    <property type="match status" value="1"/>
</dbReference>
<feature type="domain" description="Flagellin N-terminal" evidence="6">
    <location>
        <begin position="6"/>
        <end position="136"/>
    </location>
</feature>
<proteinExistence type="inferred from homology"/>
<evidence type="ECO:0000259" key="7">
    <source>
        <dbReference type="Pfam" id="PF00700"/>
    </source>
</evidence>
<comment type="function">
    <text evidence="1">Component of the core of the flagella.</text>
</comment>
<dbReference type="GO" id="GO:0005198">
    <property type="term" value="F:structural molecule activity"/>
    <property type="evidence" value="ECO:0007669"/>
    <property type="project" value="InterPro"/>
</dbReference>
<evidence type="ECO:0000256" key="3">
    <source>
        <dbReference type="ARBA" id="ARBA00005709"/>
    </source>
</evidence>
<dbReference type="EMBL" id="WBUI01000001">
    <property type="protein sequence ID" value="KAB2935307.1"/>
    <property type="molecule type" value="Genomic_DNA"/>
</dbReference>
<keyword evidence="5" id="KW-0975">Bacterial flagellum</keyword>
<dbReference type="Gene3D" id="1.20.1330.10">
    <property type="entry name" value="f41 fragment of flagellin, N-terminal domain"/>
    <property type="match status" value="2"/>
</dbReference>
<evidence type="ECO:0000259" key="6">
    <source>
        <dbReference type="Pfam" id="PF00669"/>
    </source>
</evidence>
<dbReference type="InterPro" id="IPR046358">
    <property type="entry name" value="Flagellin_C"/>
</dbReference>
<sequence>MRITGLMQNQSTVRTLNRHQYEMDKIQTQLATGQKIQTPKDDPAAATNQMFFRTRINELDQFDRNISDGTARLNLMDGELGRITDIMQRIRVLTVQASNGTYQGDNAFELKNAIASEIDQHLRALIDIGNGKDATGLPLFGGYTVERAPFEPIVSNVKGLKGLELENQIVGVEYRGDIGKRLLEVERSQYIDVNMPGNQALWGTNFTITGSVDNSGYIASSDQAFKIDGVEIRVQAGDTVDDIIDKINHAGLDVKASKIGQDFVSLHSTAPHQIWLEDMEGGTVLKDIGLVSADRTRPPNNYADTARVSGLSLFDVVIKLRNDLLAGDQLEISGRDLGNLDEALDNVLRHRAQIGARQNRLEEHTKRVSWDKNYMTELLASNEGIDVAETVMNLKWIESVHSYALNVGARIIKPTLMDFLR</sequence>
<dbReference type="PANTHER" id="PTHR42792">
    <property type="entry name" value="FLAGELLIN"/>
    <property type="match status" value="1"/>
</dbReference>
<dbReference type="AlphaFoldDB" id="A0A833H557"/>
<dbReference type="Pfam" id="PF07196">
    <property type="entry name" value="Flagellin_IN"/>
    <property type="match status" value="1"/>
</dbReference>
<dbReference type="InterPro" id="IPR001029">
    <property type="entry name" value="Flagellin_N"/>
</dbReference>
<dbReference type="NCBIfam" id="TIGR02550">
    <property type="entry name" value="flagell_flgL"/>
    <property type="match status" value="1"/>
</dbReference>
<reference evidence="8 9" key="1">
    <citation type="submission" date="2019-10" db="EMBL/GenBank/DDBJ databases">
        <title>Extracellular Electron Transfer in a Candidatus Methanoperedens spp. Enrichment Culture.</title>
        <authorList>
            <person name="Berger S."/>
            <person name="Rangel Shaw D."/>
            <person name="Berben T."/>
            <person name="In 'T Zandt M."/>
            <person name="Frank J."/>
            <person name="Reimann J."/>
            <person name="Jetten M.S.M."/>
            <person name="Welte C.U."/>
        </authorList>
    </citation>
    <scope>NUCLEOTIDE SEQUENCE [LARGE SCALE GENOMIC DNA]</scope>
    <source>
        <strain evidence="8">SB12</strain>
    </source>
</reference>
<comment type="subcellular location">
    <subcellularLocation>
        <location evidence="2">Periplasmic flagellum</location>
    </subcellularLocation>
</comment>
<evidence type="ECO:0000256" key="1">
    <source>
        <dbReference type="ARBA" id="ARBA00004095"/>
    </source>
</evidence>
<evidence type="ECO:0000256" key="5">
    <source>
        <dbReference type="ARBA" id="ARBA00023143"/>
    </source>
</evidence>
<accession>A0A833H557</accession>
<dbReference type="GO" id="GO:0055040">
    <property type="term" value="C:periplasmic flagellum"/>
    <property type="evidence" value="ECO:0007669"/>
    <property type="project" value="UniProtKB-SubCell"/>
</dbReference>
<dbReference type="GO" id="GO:0071973">
    <property type="term" value="P:bacterial-type flagellum-dependent cell motility"/>
    <property type="evidence" value="ECO:0007669"/>
    <property type="project" value="InterPro"/>
</dbReference>
<dbReference type="Pfam" id="PF00669">
    <property type="entry name" value="Flagellin_N"/>
    <property type="match status" value="1"/>
</dbReference>
<dbReference type="InterPro" id="IPR013384">
    <property type="entry name" value="Flagell_FlgL"/>
</dbReference>
<comment type="similarity">
    <text evidence="3">Belongs to the bacterial flagellin family.</text>
</comment>
<keyword evidence="8" id="KW-0966">Cell projection</keyword>
<gene>
    <name evidence="8" type="ORF">F9K24_00845</name>
</gene>
<dbReference type="PANTHER" id="PTHR42792:SF1">
    <property type="entry name" value="FLAGELLAR HOOK-ASSOCIATED PROTEIN 3"/>
    <property type="match status" value="1"/>
</dbReference>
<dbReference type="NCBIfam" id="NF005187">
    <property type="entry name" value="PRK06663.1"/>
    <property type="match status" value="1"/>
</dbReference>
<dbReference type="GO" id="GO:0009424">
    <property type="term" value="C:bacterial-type flagellum hook"/>
    <property type="evidence" value="ECO:0007669"/>
    <property type="project" value="InterPro"/>
</dbReference>
<name>A0A833H557_9LEPT</name>
<keyword evidence="8" id="KW-0282">Flagellum</keyword>
<comment type="caution">
    <text evidence="8">The sequence shown here is derived from an EMBL/GenBank/DDBJ whole genome shotgun (WGS) entry which is preliminary data.</text>
</comment>
<dbReference type="Proteomes" id="UP000460298">
    <property type="component" value="Unassembled WGS sequence"/>
</dbReference>
<keyword evidence="4" id="KW-0574">Periplasm</keyword>
<protein>
    <submittedName>
        <fullName evidence="8">Flagellar hook-associated protein 3</fullName>
    </submittedName>
</protein>
<evidence type="ECO:0000313" key="9">
    <source>
        <dbReference type="Proteomes" id="UP000460298"/>
    </source>
</evidence>
<feature type="domain" description="Flagellin C-terminal" evidence="7">
    <location>
        <begin position="338"/>
        <end position="409"/>
    </location>
</feature>
<evidence type="ECO:0000313" key="8">
    <source>
        <dbReference type="EMBL" id="KAB2935307.1"/>
    </source>
</evidence>
<dbReference type="Pfam" id="PF00700">
    <property type="entry name" value="Flagellin_C"/>
    <property type="match status" value="1"/>
</dbReference>
<organism evidence="8 9">
    <name type="scientific">Leptonema illini</name>
    <dbReference type="NCBI Taxonomy" id="183"/>
    <lineage>
        <taxon>Bacteria</taxon>
        <taxon>Pseudomonadati</taxon>
        <taxon>Spirochaetota</taxon>
        <taxon>Spirochaetia</taxon>
        <taxon>Leptospirales</taxon>
        <taxon>Leptospiraceae</taxon>
        <taxon>Leptonema</taxon>
    </lineage>
</organism>
<evidence type="ECO:0000256" key="4">
    <source>
        <dbReference type="ARBA" id="ARBA00022764"/>
    </source>
</evidence>
<dbReference type="InterPro" id="IPR001492">
    <property type="entry name" value="Flagellin"/>
</dbReference>
<dbReference type="InterPro" id="IPR010810">
    <property type="entry name" value="Flagellin_hook_IN_motif"/>
</dbReference>
<evidence type="ECO:0000256" key="2">
    <source>
        <dbReference type="ARBA" id="ARBA00004631"/>
    </source>
</evidence>
<keyword evidence="8" id="KW-0969">Cilium</keyword>